<accession>A0A2K1IVU1</accession>
<evidence type="ECO:0000313" key="3">
    <source>
        <dbReference type="EnsemblPlants" id="Pp3c20_19290V3.1"/>
    </source>
</evidence>
<dbReference type="EnsemblPlants" id="Pp3c20_19290V3.1">
    <property type="protein sequence ID" value="Pp3c20_19290V3.1"/>
    <property type="gene ID" value="Pp3c20_19290"/>
</dbReference>
<proteinExistence type="predicted"/>
<dbReference type="InParanoid" id="A0A2K1IVU1"/>
<reference evidence="2 4" key="1">
    <citation type="journal article" date="2008" name="Science">
        <title>The Physcomitrella genome reveals evolutionary insights into the conquest of land by plants.</title>
        <authorList>
            <person name="Rensing S."/>
            <person name="Lang D."/>
            <person name="Zimmer A."/>
            <person name="Terry A."/>
            <person name="Salamov A."/>
            <person name="Shapiro H."/>
            <person name="Nishiyama T."/>
            <person name="Perroud P.-F."/>
            <person name="Lindquist E."/>
            <person name="Kamisugi Y."/>
            <person name="Tanahashi T."/>
            <person name="Sakakibara K."/>
            <person name="Fujita T."/>
            <person name="Oishi K."/>
            <person name="Shin-I T."/>
            <person name="Kuroki Y."/>
            <person name="Toyoda A."/>
            <person name="Suzuki Y."/>
            <person name="Hashimoto A."/>
            <person name="Yamaguchi K."/>
            <person name="Sugano A."/>
            <person name="Kohara Y."/>
            <person name="Fujiyama A."/>
            <person name="Anterola A."/>
            <person name="Aoki S."/>
            <person name="Ashton N."/>
            <person name="Barbazuk W.B."/>
            <person name="Barker E."/>
            <person name="Bennetzen J."/>
            <person name="Bezanilla M."/>
            <person name="Blankenship R."/>
            <person name="Cho S.H."/>
            <person name="Dutcher S."/>
            <person name="Estelle M."/>
            <person name="Fawcett J.A."/>
            <person name="Gundlach H."/>
            <person name="Hanada K."/>
            <person name="Heyl A."/>
            <person name="Hicks K.A."/>
            <person name="Hugh J."/>
            <person name="Lohr M."/>
            <person name="Mayer K."/>
            <person name="Melkozernov A."/>
            <person name="Murata T."/>
            <person name="Nelson D."/>
            <person name="Pils B."/>
            <person name="Prigge M."/>
            <person name="Reiss B."/>
            <person name="Renner T."/>
            <person name="Rombauts S."/>
            <person name="Rushton P."/>
            <person name="Sanderfoot A."/>
            <person name="Schween G."/>
            <person name="Shiu S.-H."/>
            <person name="Stueber K."/>
            <person name="Theodoulou F.L."/>
            <person name="Tu H."/>
            <person name="Van de Peer Y."/>
            <person name="Verrier P.J."/>
            <person name="Waters E."/>
            <person name="Wood A."/>
            <person name="Yang L."/>
            <person name="Cove D."/>
            <person name="Cuming A."/>
            <person name="Hasebe M."/>
            <person name="Lucas S."/>
            <person name="Mishler D.B."/>
            <person name="Reski R."/>
            <person name="Grigoriev I."/>
            <person name="Quatrano R.S."/>
            <person name="Boore J.L."/>
        </authorList>
    </citation>
    <scope>NUCLEOTIDE SEQUENCE [LARGE SCALE GENOMIC DNA]</scope>
    <source>
        <strain evidence="3 4">cv. Gransden 2004</strain>
    </source>
</reference>
<organism evidence="2">
    <name type="scientific">Physcomitrium patens</name>
    <name type="common">Spreading-leaved earth moss</name>
    <name type="synonym">Physcomitrella patens</name>
    <dbReference type="NCBI Taxonomy" id="3218"/>
    <lineage>
        <taxon>Eukaryota</taxon>
        <taxon>Viridiplantae</taxon>
        <taxon>Streptophyta</taxon>
        <taxon>Embryophyta</taxon>
        <taxon>Bryophyta</taxon>
        <taxon>Bryophytina</taxon>
        <taxon>Bryopsida</taxon>
        <taxon>Funariidae</taxon>
        <taxon>Funariales</taxon>
        <taxon>Funariaceae</taxon>
        <taxon>Physcomitrium</taxon>
    </lineage>
</organism>
<reference evidence="2 4" key="2">
    <citation type="journal article" date="2018" name="Plant J.">
        <title>The Physcomitrella patens chromosome-scale assembly reveals moss genome structure and evolution.</title>
        <authorList>
            <person name="Lang D."/>
            <person name="Ullrich K.K."/>
            <person name="Murat F."/>
            <person name="Fuchs J."/>
            <person name="Jenkins J."/>
            <person name="Haas F.B."/>
            <person name="Piednoel M."/>
            <person name="Gundlach H."/>
            <person name="Van Bel M."/>
            <person name="Meyberg R."/>
            <person name="Vives C."/>
            <person name="Morata J."/>
            <person name="Symeonidi A."/>
            <person name="Hiss M."/>
            <person name="Muchero W."/>
            <person name="Kamisugi Y."/>
            <person name="Saleh O."/>
            <person name="Blanc G."/>
            <person name="Decker E.L."/>
            <person name="van Gessel N."/>
            <person name="Grimwood J."/>
            <person name="Hayes R.D."/>
            <person name="Graham S.W."/>
            <person name="Gunter L.E."/>
            <person name="McDaniel S.F."/>
            <person name="Hoernstein S.N.W."/>
            <person name="Larsson A."/>
            <person name="Li F.W."/>
            <person name="Perroud P.F."/>
            <person name="Phillips J."/>
            <person name="Ranjan P."/>
            <person name="Rokshar D.S."/>
            <person name="Rothfels C.J."/>
            <person name="Schneider L."/>
            <person name="Shu S."/>
            <person name="Stevenson D.W."/>
            <person name="Thummler F."/>
            <person name="Tillich M."/>
            <person name="Villarreal Aguilar J.C."/>
            <person name="Widiez T."/>
            <person name="Wong G.K."/>
            <person name="Wymore A."/>
            <person name="Zhang Y."/>
            <person name="Zimmer A.D."/>
            <person name="Quatrano R.S."/>
            <person name="Mayer K.F.X."/>
            <person name="Goodstein D."/>
            <person name="Casacuberta J.M."/>
            <person name="Vandepoele K."/>
            <person name="Reski R."/>
            <person name="Cuming A.C."/>
            <person name="Tuskan G.A."/>
            <person name="Maumus F."/>
            <person name="Salse J."/>
            <person name="Schmutz J."/>
            <person name="Rensing S.A."/>
        </authorList>
    </citation>
    <scope>NUCLEOTIDE SEQUENCE [LARGE SCALE GENOMIC DNA]</scope>
    <source>
        <strain evidence="3 4">cv. Gransden 2004</strain>
    </source>
</reference>
<gene>
    <name evidence="2" type="ORF">PHYPA_025337</name>
</gene>
<dbReference type="PANTHER" id="PTHR11439:SF483">
    <property type="entry name" value="PEPTIDE SYNTHASE GLIP-LIKE, PUTATIVE (AFU_ORTHOLOGUE AFUA_3G12920)-RELATED"/>
    <property type="match status" value="1"/>
</dbReference>
<dbReference type="Proteomes" id="UP000006727">
    <property type="component" value="Chromosome 20"/>
</dbReference>
<keyword evidence="4" id="KW-1185">Reference proteome</keyword>
<evidence type="ECO:0000313" key="2">
    <source>
        <dbReference type="EMBL" id="PNR33393.1"/>
    </source>
</evidence>
<dbReference type="AlphaFoldDB" id="A0A2K1IVU1"/>
<dbReference type="EMBL" id="ABEU02000020">
    <property type="protein sequence ID" value="PNR33393.1"/>
    <property type="molecule type" value="Genomic_DNA"/>
</dbReference>
<dbReference type="Gramene" id="Pp3c20_19290V3.1">
    <property type="protein sequence ID" value="Pp3c20_19290V3.1"/>
    <property type="gene ID" value="Pp3c20_19290"/>
</dbReference>
<evidence type="ECO:0000313" key="4">
    <source>
        <dbReference type="Proteomes" id="UP000006727"/>
    </source>
</evidence>
<protein>
    <recommendedName>
        <fullName evidence="1">Reverse transcriptase Ty1/copia-type domain-containing protein</fullName>
    </recommendedName>
</protein>
<dbReference type="PANTHER" id="PTHR11439">
    <property type="entry name" value="GAG-POL-RELATED RETROTRANSPOSON"/>
    <property type="match status" value="1"/>
</dbReference>
<name>A0A2K1IVU1_PHYPA</name>
<sequence length="218" mass="25524">MDFELFCLGGRTIRTIVAITKQNNWSLIHMNVKTTSLHCNLKEDVSIFQPEDFIEALYGLRQARRARYDKIDSWLQNQGFVKSYADGNLYLQLETEEEEVNPTLYRRQVENLIQLSHTCYNISLVVGICSRFVQRPLTSHLGGMKCIWRYLRGTKDYEILLINTLLADLGVKQQIPTISFYNNKSAMKLAHNPIFHQRTKHILGHYHYSRKKKLKTTK</sequence>
<dbReference type="STRING" id="3218.A0A2K1IVU1"/>
<dbReference type="Pfam" id="PF07727">
    <property type="entry name" value="RVT_2"/>
    <property type="match status" value="1"/>
</dbReference>
<dbReference type="InterPro" id="IPR013103">
    <property type="entry name" value="RVT_2"/>
</dbReference>
<reference evidence="3" key="3">
    <citation type="submission" date="2020-12" db="UniProtKB">
        <authorList>
            <consortium name="EnsemblPlants"/>
        </authorList>
    </citation>
    <scope>IDENTIFICATION</scope>
</reference>
<feature type="domain" description="Reverse transcriptase Ty1/copia-type" evidence="1">
    <location>
        <begin position="12"/>
        <end position="97"/>
    </location>
</feature>
<evidence type="ECO:0000259" key="1">
    <source>
        <dbReference type="Pfam" id="PF07727"/>
    </source>
</evidence>